<feature type="transmembrane region" description="Helical" evidence="6">
    <location>
        <begin position="225"/>
        <end position="248"/>
    </location>
</feature>
<evidence type="ECO:0000256" key="3">
    <source>
        <dbReference type="ARBA" id="ARBA00022692"/>
    </source>
</evidence>
<dbReference type="GO" id="GO:0005886">
    <property type="term" value="C:plasma membrane"/>
    <property type="evidence" value="ECO:0007669"/>
    <property type="project" value="UniProtKB-SubCell"/>
</dbReference>
<feature type="transmembrane region" description="Helical" evidence="6">
    <location>
        <begin position="117"/>
        <end position="140"/>
    </location>
</feature>
<dbReference type="Proteomes" id="UP001075354">
    <property type="component" value="Chromosome 9"/>
</dbReference>
<feature type="transmembrane region" description="Helical" evidence="6">
    <location>
        <begin position="329"/>
        <end position="350"/>
    </location>
</feature>
<evidence type="ECO:0000313" key="9">
    <source>
        <dbReference type="Proteomes" id="UP001075354"/>
    </source>
</evidence>
<comment type="caution">
    <text evidence="6">Lacks conserved residue(s) required for the propagation of feature annotation.</text>
</comment>
<keyword evidence="3 6" id="KW-0812">Transmembrane</keyword>
<evidence type="ECO:0000256" key="2">
    <source>
        <dbReference type="ARBA" id="ARBA00022475"/>
    </source>
</evidence>
<keyword evidence="5 6" id="KW-0472">Membrane</keyword>
<feature type="transmembrane region" description="Helical" evidence="6">
    <location>
        <begin position="254"/>
        <end position="273"/>
    </location>
</feature>
<dbReference type="GO" id="GO:0007165">
    <property type="term" value="P:signal transduction"/>
    <property type="evidence" value="ECO:0007669"/>
    <property type="project" value="UniProtKB-KW"/>
</dbReference>
<dbReference type="InterPro" id="IPR013604">
    <property type="entry name" value="7TM_chemorcpt"/>
</dbReference>
<gene>
    <name evidence="8" type="ORF">ONE63_011010</name>
</gene>
<feature type="transmembrane region" description="Helical" evidence="6">
    <location>
        <begin position="25"/>
        <end position="44"/>
    </location>
</feature>
<sequence length="380" mass="42448">MQVGIAMPVQKRRDGTLTWRVCSPVMLYTLVVYAMLSVPVYYAVSAAVRQLSSKKNTFHDQIYNMTPLLLLHAHPLMPFLHWPESRWVTGYFNSWLKFEELFARVCRRPLRLGLSRWVARQTAVCLLLSVFLAATMPLYMGLSWLQAAAYTHLWLLSITLVSMWLLSSKALCRAAEALRDSMHEVVVAGTCTADLMADYRQAWLELSELTQESGRAWTYSCGHMLLYLFLLMTVTAFGVLAGVARHSLEARTMAYGAMAAGSAFTLFIVCSAAETAADTVSQVLREDLLMVQLSDDTQHFKNEVQMFMTALAMDPPIVNLSGYATVNRALFAALLETMVTYLVVLVQFAYSLDTPDTNSTTTAAPTSPSPETTDKPRDMN</sequence>
<keyword evidence="6" id="KW-0675">Receptor</keyword>
<comment type="similarity">
    <text evidence="6">Belongs to the insect chemoreceptor superfamily. Gustatory receptor (GR) family.</text>
</comment>
<feature type="compositionally biased region" description="Low complexity" evidence="7">
    <location>
        <begin position="356"/>
        <end position="371"/>
    </location>
</feature>
<comment type="caution">
    <text evidence="8">The sequence shown here is derived from an EMBL/GenBank/DDBJ whole genome shotgun (WGS) entry which is preliminary data.</text>
</comment>
<dbReference type="Pfam" id="PF08395">
    <property type="entry name" value="7tm_7"/>
    <property type="match status" value="1"/>
</dbReference>
<keyword evidence="6" id="KW-0807">Transducer</keyword>
<evidence type="ECO:0000256" key="1">
    <source>
        <dbReference type="ARBA" id="ARBA00004651"/>
    </source>
</evidence>
<feature type="region of interest" description="Disordered" evidence="7">
    <location>
        <begin position="356"/>
        <end position="380"/>
    </location>
</feature>
<proteinExistence type="inferred from homology"/>
<organism evidence="8 9">
    <name type="scientific">Megalurothrips usitatus</name>
    <name type="common">bean blossom thrips</name>
    <dbReference type="NCBI Taxonomy" id="439358"/>
    <lineage>
        <taxon>Eukaryota</taxon>
        <taxon>Metazoa</taxon>
        <taxon>Ecdysozoa</taxon>
        <taxon>Arthropoda</taxon>
        <taxon>Hexapoda</taxon>
        <taxon>Insecta</taxon>
        <taxon>Pterygota</taxon>
        <taxon>Neoptera</taxon>
        <taxon>Paraneoptera</taxon>
        <taxon>Thysanoptera</taxon>
        <taxon>Terebrantia</taxon>
        <taxon>Thripoidea</taxon>
        <taxon>Thripidae</taxon>
        <taxon>Megalurothrips</taxon>
    </lineage>
</organism>
<accession>A0AAV7XER4</accession>
<comment type="subcellular location">
    <subcellularLocation>
        <location evidence="1 6">Cell membrane</location>
        <topology evidence="1 6">Multi-pass membrane protein</topology>
    </subcellularLocation>
</comment>
<dbReference type="GO" id="GO:0050909">
    <property type="term" value="P:sensory perception of taste"/>
    <property type="evidence" value="ECO:0007669"/>
    <property type="project" value="InterPro"/>
</dbReference>
<evidence type="ECO:0000313" key="8">
    <source>
        <dbReference type="EMBL" id="KAJ1524518.1"/>
    </source>
</evidence>
<keyword evidence="2 6" id="KW-1003">Cell membrane</keyword>
<reference evidence="8" key="1">
    <citation type="submission" date="2022-12" db="EMBL/GenBank/DDBJ databases">
        <title>Chromosome-level genome assembly of the bean flower thrips Megalurothrips usitatus.</title>
        <authorList>
            <person name="Ma L."/>
            <person name="Liu Q."/>
            <person name="Li H."/>
            <person name="Cai W."/>
        </authorList>
    </citation>
    <scope>NUCLEOTIDE SEQUENCE</scope>
    <source>
        <strain evidence="8">Cailab_2022a</strain>
    </source>
</reference>
<keyword evidence="4 6" id="KW-1133">Transmembrane helix</keyword>
<evidence type="ECO:0000256" key="7">
    <source>
        <dbReference type="SAM" id="MobiDB-lite"/>
    </source>
</evidence>
<comment type="function">
    <text evidence="6">Gustatory receptor which mediates acceptance or avoidance behavior, depending on its substrates.</text>
</comment>
<dbReference type="EMBL" id="JAPTSV010000009">
    <property type="protein sequence ID" value="KAJ1524518.1"/>
    <property type="molecule type" value="Genomic_DNA"/>
</dbReference>
<evidence type="ECO:0000256" key="5">
    <source>
        <dbReference type="ARBA" id="ARBA00023136"/>
    </source>
</evidence>
<keyword evidence="9" id="KW-1185">Reference proteome</keyword>
<protein>
    <recommendedName>
        <fullName evidence="6">Gustatory receptor</fullName>
    </recommendedName>
</protein>
<name>A0AAV7XER4_9NEOP</name>
<evidence type="ECO:0000256" key="6">
    <source>
        <dbReference type="RuleBase" id="RU363108"/>
    </source>
</evidence>
<evidence type="ECO:0000256" key="4">
    <source>
        <dbReference type="ARBA" id="ARBA00022989"/>
    </source>
</evidence>
<feature type="transmembrane region" description="Helical" evidence="6">
    <location>
        <begin position="152"/>
        <end position="172"/>
    </location>
</feature>
<dbReference type="AlphaFoldDB" id="A0AAV7XER4"/>